<sequence length="717" mass="80671">MKKLILVCQLVSVAFYGIAQTKTLTMQDAMSNARTTLAPENLSQVQFIYGTEDYVYAKRLASGPVWITGNFKSKEEQPFLTLSQLNQQLKSAQKDTLATMPFIQFNQGADWILYLNGSKVAFNPSKKSYKTVVNADIAGKTNAEESEAGYIAYLDNFNLFVSDGTAAKQVTTDGTKDIVYASSVHRDEFGISKGTFWSNNGKQLAFYRMDQQMVSDYPIIDWTSRPAKNVNIKYPMAGDKSHEVTVGVYNAETKALVYLKTGQPAEQYLTNIAWSPDDKYVFIAVLNRGQNHMKLNQYDATTGDFIKTIFEEKDEKYVEPLVPMLFLKNDPSKFIWQSNRDGWNHLYLYDLKGKVLKQLTKGKWEVIEVKGFNPKGDQLFYVSTEESPITRNLYVLDVKSGKSKRITLGFAVHNAQVSSSGNTVIDSYSSPDQPRVIQLLETASARTKVLLTAANPLAAYAGEKSSIFTIKSNTGDDIYCSLYKPTNFDNAKKYPVIVYWYGGSHAQLITNSWNAGAGDYWFRYMAQQGYVVLTIDTRGSDNRGKAFEQSMFRKVGDVQMEDMVKAVDHLKGLPYVDSSNMGLFGWSFGGFNTVDFMVNHPGVFKAAVAGGAVINWKFYEVMYTERYMDTPQENPEGFAATNLSDKAGNLKGKLLLIHGIQDPVVLQQNTVDFVKHAVDKNVQVDYMIYPGHEHNVTGKDRAHLYQKVTDYFMLHLK</sequence>
<keyword evidence="5" id="KW-1185">Reference proteome</keyword>
<dbReference type="InterPro" id="IPR001375">
    <property type="entry name" value="Peptidase_S9_cat"/>
</dbReference>
<evidence type="ECO:0000259" key="2">
    <source>
        <dbReference type="Pfam" id="PF00326"/>
    </source>
</evidence>
<dbReference type="STRING" id="288992.SAMN04488522_104796"/>
<dbReference type="Gene3D" id="3.40.50.1820">
    <property type="entry name" value="alpha/beta hydrolase"/>
    <property type="match status" value="1"/>
</dbReference>
<feature type="domain" description="Dipeptidylpeptidase IV N-terminal" evidence="3">
    <location>
        <begin position="149"/>
        <end position="434"/>
    </location>
</feature>
<gene>
    <name evidence="4" type="ORF">SAMN04488522_104796</name>
</gene>
<dbReference type="RefSeq" id="WP_073233596.1">
    <property type="nucleotide sequence ID" value="NZ_FQUQ01000004.1"/>
</dbReference>
<feature type="signal peptide" evidence="1">
    <location>
        <begin position="1"/>
        <end position="19"/>
    </location>
</feature>
<dbReference type="Pfam" id="PF00326">
    <property type="entry name" value="Peptidase_S9"/>
    <property type="match status" value="1"/>
</dbReference>
<organism evidence="4 5">
    <name type="scientific">Pedobacter caeni</name>
    <dbReference type="NCBI Taxonomy" id="288992"/>
    <lineage>
        <taxon>Bacteria</taxon>
        <taxon>Pseudomonadati</taxon>
        <taxon>Bacteroidota</taxon>
        <taxon>Sphingobacteriia</taxon>
        <taxon>Sphingobacteriales</taxon>
        <taxon>Sphingobacteriaceae</taxon>
        <taxon>Pedobacter</taxon>
    </lineage>
</organism>
<dbReference type="SUPFAM" id="SSF53474">
    <property type="entry name" value="alpha/beta-Hydrolases"/>
    <property type="match status" value="1"/>
</dbReference>
<feature type="chain" id="PRO_5012319020" evidence="1">
    <location>
        <begin position="20"/>
        <end position="717"/>
    </location>
</feature>
<evidence type="ECO:0000256" key="1">
    <source>
        <dbReference type="SAM" id="SignalP"/>
    </source>
</evidence>
<protein>
    <submittedName>
        <fullName evidence="4">Dipeptidyl-peptidase-4</fullName>
    </submittedName>
</protein>
<dbReference type="OrthoDB" id="9777457at2"/>
<name>A0A1M5HSQ5_9SPHI</name>
<keyword evidence="1" id="KW-0732">Signal</keyword>
<dbReference type="GO" id="GO:0008239">
    <property type="term" value="F:dipeptidyl-peptidase activity"/>
    <property type="evidence" value="ECO:0007669"/>
    <property type="project" value="TreeGrafter"/>
</dbReference>
<proteinExistence type="predicted"/>
<dbReference type="SUPFAM" id="SSF82171">
    <property type="entry name" value="DPP6 N-terminal domain-like"/>
    <property type="match status" value="1"/>
</dbReference>
<dbReference type="AlphaFoldDB" id="A0A1M5HSQ5"/>
<dbReference type="Gene3D" id="2.140.10.30">
    <property type="entry name" value="Dipeptidylpeptidase IV, N-terminal domain"/>
    <property type="match status" value="1"/>
</dbReference>
<dbReference type="EMBL" id="FQUQ01000004">
    <property type="protein sequence ID" value="SHG19014.1"/>
    <property type="molecule type" value="Genomic_DNA"/>
</dbReference>
<dbReference type="Proteomes" id="UP000184287">
    <property type="component" value="Unassembled WGS sequence"/>
</dbReference>
<feature type="domain" description="Peptidase S9 prolyl oligopeptidase catalytic" evidence="2">
    <location>
        <begin position="523"/>
        <end position="716"/>
    </location>
</feature>
<dbReference type="PANTHER" id="PTHR11731:SF193">
    <property type="entry name" value="DIPEPTIDYL PEPTIDASE 9"/>
    <property type="match status" value="1"/>
</dbReference>
<dbReference type="InterPro" id="IPR029058">
    <property type="entry name" value="AB_hydrolase_fold"/>
</dbReference>
<dbReference type="Pfam" id="PF00930">
    <property type="entry name" value="DPPIV_N"/>
    <property type="match status" value="1"/>
</dbReference>
<accession>A0A1M5HSQ5</accession>
<dbReference type="GO" id="GO:0008236">
    <property type="term" value="F:serine-type peptidase activity"/>
    <property type="evidence" value="ECO:0007669"/>
    <property type="project" value="InterPro"/>
</dbReference>
<dbReference type="InterPro" id="IPR050278">
    <property type="entry name" value="Serine_Prot_S9B/DPPIV"/>
</dbReference>
<dbReference type="PANTHER" id="PTHR11731">
    <property type="entry name" value="PROTEASE FAMILY S9B,C DIPEPTIDYL-PEPTIDASE IV-RELATED"/>
    <property type="match status" value="1"/>
</dbReference>
<dbReference type="InterPro" id="IPR002469">
    <property type="entry name" value="Peptidase_S9B_N"/>
</dbReference>
<dbReference type="GO" id="GO:0006508">
    <property type="term" value="P:proteolysis"/>
    <property type="evidence" value="ECO:0007669"/>
    <property type="project" value="InterPro"/>
</dbReference>
<evidence type="ECO:0000313" key="5">
    <source>
        <dbReference type="Proteomes" id="UP000184287"/>
    </source>
</evidence>
<reference evidence="5" key="1">
    <citation type="submission" date="2016-11" db="EMBL/GenBank/DDBJ databases">
        <authorList>
            <person name="Varghese N."/>
            <person name="Submissions S."/>
        </authorList>
    </citation>
    <scope>NUCLEOTIDE SEQUENCE [LARGE SCALE GENOMIC DNA]</scope>
    <source>
        <strain evidence="5">DSM 16990</strain>
    </source>
</reference>
<evidence type="ECO:0000259" key="3">
    <source>
        <dbReference type="Pfam" id="PF00930"/>
    </source>
</evidence>
<evidence type="ECO:0000313" key="4">
    <source>
        <dbReference type="EMBL" id="SHG19014.1"/>
    </source>
</evidence>